<reference evidence="3" key="1">
    <citation type="submission" date="2016-10" db="EMBL/GenBank/DDBJ databases">
        <authorList>
            <person name="Varghese N."/>
            <person name="Submissions S."/>
        </authorList>
    </citation>
    <scope>NUCLEOTIDE SEQUENCE [LARGE SCALE GENOMIC DNA]</scope>
    <source>
        <strain evidence="3">CGMCC 1.1761</strain>
    </source>
</reference>
<dbReference type="RefSeq" id="WP_091443889.1">
    <property type="nucleotide sequence ID" value="NZ_FMTP01000009.1"/>
</dbReference>
<keyword evidence="3" id="KW-1185">Reference proteome</keyword>
<sequence>MTDTQHLRTLLGKRLEVVQEIARLNARQLQNRQIASGLELEVMLCERNLSRGEDATAAAQRLAEARAQHAAAENALAEDARDLMEWHGQLDALDREISEP</sequence>
<gene>
    <name evidence="2" type="ORF">SAMN05660859_4225</name>
</gene>
<evidence type="ECO:0000256" key="1">
    <source>
        <dbReference type="SAM" id="Coils"/>
    </source>
</evidence>
<dbReference type="STRING" id="177413.SAMN05660859_4225"/>
<dbReference type="EMBL" id="FMTP01000009">
    <property type="protein sequence ID" value="SCW95053.1"/>
    <property type="molecule type" value="Genomic_DNA"/>
</dbReference>
<proteinExistence type="predicted"/>
<protein>
    <submittedName>
        <fullName evidence="2">Uncharacterized protein</fullName>
    </submittedName>
</protein>
<organism evidence="2 3">
    <name type="scientific">Ancylobacter rudongensis</name>
    <dbReference type="NCBI Taxonomy" id="177413"/>
    <lineage>
        <taxon>Bacteria</taxon>
        <taxon>Pseudomonadati</taxon>
        <taxon>Pseudomonadota</taxon>
        <taxon>Alphaproteobacteria</taxon>
        <taxon>Hyphomicrobiales</taxon>
        <taxon>Xanthobacteraceae</taxon>
        <taxon>Ancylobacter</taxon>
    </lineage>
</organism>
<accession>A0A1G4UN31</accession>
<keyword evidence="1" id="KW-0175">Coiled coil</keyword>
<evidence type="ECO:0000313" key="2">
    <source>
        <dbReference type="EMBL" id="SCW95053.1"/>
    </source>
</evidence>
<feature type="coiled-coil region" evidence="1">
    <location>
        <begin position="55"/>
        <end position="82"/>
    </location>
</feature>
<evidence type="ECO:0000313" key="3">
    <source>
        <dbReference type="Proteomes" id="UP000198889"/>
    </source>
</evidence>
<name>A0A1G4UN31_9HYPH</name>
<dbReference type="AlphaFoldDB" id="A0A1G4UN31"/>
<dbReference type="Proteomes" id="UP000198889">
    <property type="component" value="Unassembled WGS sequence"/>
</dbReference>